<dbReference type="AlphaFoldDB" id="A0A2G5H8A6"/>
<proteinExistence type="predicted"/>
<dbReference type="EMBL" id="LKMD01000108">
    <property type="protein sequence ID" value="PIA88756.1"/>
    <property type="molecule type" value="Genomic_DNA"/>
</dbReference>
<evidence type="ECO:0000313" key="2">
    <source>
        <dbReference type="Proteomes" id="UP000230605"/>
    </source>
</evidence>
<organism evidence="1 2">
    <name type="scientific">Cercospora beticola</name>
    <name type="common">Sugarbeet leaf spot fungus</name>
    <dbReference type="NCBI Taxonomy" id="122368"/>
    <lineage>
        <taxon>Eukaryota</taxon>
        <taxon>Fungi</taxon>
        <taxon>Dikarya</taxon>
        <taxon>Ascomycota</taxon>
        <taxon>Pezizomycotina</taxon>
        <taxon>Dothideomycetes</taxon>
        <taxon>Dothideomycetidae</taxon>
        <taxon>Mycosphaerellales</taxon>
        <taxon>Mycosphaerellaceae</taxon>
        <taxon>Cercospora</taxon>
    </lineage>
</organism>
<comment type="caution">
    <text evidence="1">The sequence shown here is derived from an EMBL/GenBank/DDBJ whole genome shotgun (WGS) entry which is preliminary data.</text>
</comment>
<reference evidence="1 2" key="1">
    <citation type="submission" date="2015-10" db="EMBL/GenBank/DDBJ databases">
        <title>The cercosporin biosynthetic gene cluster was horizontally transferred to several fungal lineages and shown to be expanded in Cercospora beticola based on microsynteny with recipient genomes.</title>
        <authorList>
            <person name="De Jonge R."/>
            <person name="Ebert M.K."/>
            <person name="Suttle J.C."/>
            <person name="Jurick Ii W.M."/>
            <person name="Secor G.A."/>
            <person name="Thomma B.P."/>
            <person name="Van De Peer Y."/>
            <person name="Bolton M.D."/>
        </authorList>
    </citation>
    <scope>NUCLEOTIDE SEQUENCE [LARGE SCALE GENOMIC DNA]</scope>
    <source>
        <strain evidence="1 2">09-40</strain>
    </source>
</reference>
<dbReference type="Proteomes" id="UP000230605">
    <property type="component" value="Chromosome 5"/>
</dbReference>
<protein>
    <submittedName>
        <fullName evidence="1">Uncharacterized protein</fullName>
    </submittedName>
</protein>
<name>A0A2G5H8A6_CERBT</name>
<accession>A0A2G5H8A6</accession>
<sequence>MMSRREWDRAHTVLRETARLSPQIMTPAPAAPGSTQAKRNTMGRCELEDNHDLIENKAIWIIAEFEAYHSGEETCAITWKPVWVTPKEYKDFRKYVDDSREDRYDIMLEKHHVQWKRSIEPVAWIRSSSMANRLGFERFLNGLSEQRIRLVNDAEKQERVEMVMGATASNSAALS</sequence>
<dbReference type="OrthoDB" id="10284796at2759"/>
<evidence type="ECO:0000313" key="1">
    <source>
        <dbReference type="EMBL" id="PIA88756.1"/>
    </source>
</evidence>
<gene>
    <name evidence="1" type="ORF">CB0940_07947</name>
</gene>